<keyword evidence="1" id="KW-0472">Membrane</keyword>
<organism evidence="2 3">
    <name type="scientific">Bacillus taeanensis</name>
    <dbReference type="NCBI Taxonomy" id="273032"/>
    <lineage>
        <taxon>Bacteria</taxon>
        <taxon>Bacillati</taxon>
        <taxon>Bacillota</taxon>
        <taxon>Bacilli</taxon>
        <taxon>Bacillales</taxon>
        <taxon>Bacillaceae</taxon>
        <taxon>Bacillus</taxon>
    </lineage>
</organism>
<evidence type="ECO:0000313" key="3">
    <source>
        <dbReference type="Proteomes" id="UP000253314"/>
    </source>
</evidence>
<dbReference type="Proteomes" id="UP000253314">
    <property type="component" value="Unassembled WGS sequence"/>
</dbReference>
<keyword evidence="1" id="KW-0812">Transmembrane</keyword>
<dbReference type="Pfam" id="PF14147">
    <property type="entry name" value="Spore_YhaL"/>
    <property type="match status" value="1"/>
</dbReference>
<dbReference type="InterPro" id="IPR025428">
    <property type="entry name" value="Spore_YhaL"/>
</dbReference>
<dbReference type="AlphaFoldDB" id="A0A366XU21"/>
<feature type="transmembrane region" description="Helical" evidence="1">
    <location>
        <begin position="31"/>
        <end position="49"/>
    </location>
</feature>
<keyword evidence="3" id="KW-1185">Reference proteome</keyword>
<dbReference type="EMBL" id="QOCW01000011">
    <property type="protein sequence ID" value="RBW69397.1"/>
    <property type="molecule type" value="Genomic_DNA"/>
</dbReference>
<name>A0A366XU21_9BACI</name>
<protein>
    <recommendedName>
        <fullName evidence="4">Sporulation protein YhaL</fullName>
    </recommendedName>
</protein>
<evidence type="ECO:0000256" key="1">
    <source>
        <dbReference type="SAM" id="Phobius"/>
    </source>
</evidence>
<gene>
    <name evidence="2" type="ORF">DS031_11935</name>
</gene>
<accession>A0A366XU21</accession>
<evidence type="ECO:0008006" key="4">
    <source>
        <dbReference type="Google" id="ProtNLM"/>
    </source>
</evidence>
<sequence>MLVLGAFIIYIAVRFSEWLGAVGEFAASLPWWIYFVLAGIIFSGYKVILETVEEKKVDQQFIEQEGNIYIRRMEDEKKRRTSSSNKQ</sequence>
<dbReference type="OrthoDB" id="2454520at2"/>
<keyword evidence="1" id="KW-1133">Transmembrane helix</keyword>
<proteinExistence type="predicted"/>
<comment type="caution">
    <text evidence="2">The sequence shown here is derived from an EMBL/GenBank/DDBJ whole genome shotgun (WGS) entry which is preliminary data.</text>
</comment>
<reference evidence="2 3" key="1">
    <citation type="submission" date="2018-07" db="EMBL/GenBank/DDBJ databases">
        <title>Lottiidibacillus patelloidae gen. nov., sp. nov., isolated from the intestinal tract of a marine limpet and the reclassification of B. taeanensis BH030017T, B. algicola KMM 3737T and B. hwajinpoensis SW-72T as genus Lottiidibacillus.</title>
        <authorList>
            <person name="Liu R."/>
            <person name="Huang Z."/>
        </authorList>
    </citation>
    <scope>NUCLEOTIDE SEQUENCE [LARGE SCALE GENOMIC DNA]</scope>
    <source>
        <strain evidence="2 3">BH030017</strain>
    </source>
</reference>
<evidence type="ECO:0000313" key="2">
    <source>
        <dbReference type="EMBL" id="RBW69397.1"/>
    </source>
</evidence>